<sequence length="138" mass="15190">KGKQAVVAFAAASASAKAKGKGPMSYSQPAPKMRKLSGIRWAKDYRNITVKESVALFLRTLAHALKNRTMQALFARSGETVSRQSHAVLASMLKLLGNYIIEADHTTSYVDDNRWKWFKGVIGALDGTHIDMIVPIED</sequence>
<dbReference type="Gramene" id="AUR62024978-RA">
    <property type="protein sequence ID" value="AUR62024978-RA:cds"/>
    <property type="gene ID" value="AUR62024978"/>
</dbReference>
<dbReference type="Proteomes" id="UP000596660">
    <property type="component" value="Unplaced"/>
</dbReference>
<reference evidence="2" key="2">
    <citation type="submission" date="2021-03" db="UniProtKB">
        <authorList>
            <consortium name="EnsemblPlants"/>
        </authorList>
    </citation>
    <scope>IDENTIFICATION</scope>
</reference>
<dbReference type="OMA" id="CHVDVSI"/>
<protein>
    <recommendedName>
        <fullName evidence="1">DUF8040 domain-containing protein</fullName>
    </recommendedName>
</protein>
<dbReference type="InterPro" id="IPR058353">
    <property type="entry name" value="DUF8040"/>
</dbReference>
<evidence type="ECO:0000313" key="2">
    <source>
        <dbReference type="EnsemblPlants" id="AUR62024978-RA:cds"/>
    </source>
</evidence>
<dbReference type="InterPro" id="IPR045249">
    <property type="entry name" value="HARBI1-like"/>
</dbReference>
<organism evidence="2 3">
    <name type="scientific">Chenopodium quinoa</name>
    <name type="common">Quinoa</name>
    <dbReference type="NCBI Taxonomy" id="63459"/>
    <lineage>
        <taxon>Eukaryota</taxon>
        <taxon>Viridiplantae</taxon>
        <taxon>Streptophyta</taxon>
        <taxon>Embryophyta</taxon>
        <taxon>Tracheophyta</taxon>
        <taxon>Spermatophyta</taxon>
        <taxon>Magnoliopsida</taxon>
        <taxon>eudicotyledons</taxon>
        <taxon>Gunneridae</taxon>
        <taxon>Pentapetalae</taxon>
        <taxon>Caryophyllales</taxon>
        <taxon>Chenopodiaceae</taxon>
        <taxon>Chenopodioideae</taxon>
        <taxon>Atripliceae</taxon>
        <taxon>Chenopodium</taxon>
    </lineage>
</organism>
<feature type="domain" description="DUF8040" evidence="1">
    <location>
        <begin position="35"/>
        <end position="93"/>
    </location>
</feature>
<dbReference type="PANTHER" id="PTHR22930">
    <property type="match status" value="1"/>
</dbReference>
<dbReference type="PANTHER" id="PTHR22930:SF281">
    <property type="entry name" value="NUCLEASE"/>
    <property type="match status" value="1"/>
</dbReference>
<accession>A0A803M7V2</accession>
<dbReference type="EnsemblPlants" id="AUR62024978-RA">
    <property type="protein sequence ID" value="AUR62024978-RA:cds"/>
    <property type="gene ID" value="AUR62024978"/>
</dbReference>
<reference evidence="2" key="1">
    <citation type="journal article" date="2017" name="Nature">
        <title>The genome of Chenopodium quinoa.</title>
        <authorList>
            <person name="Jarvis D.E."/>
            <person name="Ho Y.S."/>
            <person name="Lightfoot D.J."/>
            <person name="Schmoeckel S.M."/>
            <person name="Li B."/>
            <person name="Borm T.J.A."/>
            <person name="Ohyanagi H."/>
            <person name="Mineta K."/>
            <person name="Michell C.T."/>
            <person name="Saber N."/>
            <person name="Kharbatia N.M."/>
            <person name="Rupper R.R."/>
            <person name="Sharp A.R."/>
            <person name="Dally N."/>
            <person name="Boughton B.A."/>
            <person name="Woo Y.H."/>
            <person name="Gao G."/>
            <person name="Schijlen E.G.W.M."/>
            <person name="Guo X."/>
            <person name="Momin A.A."/>
            <person name="Negrao S."/>
            <person name="Al-Babili S."/>
            <person name="Gehring C."/>
            <person name="Roessner U."/>
            <person name="Jung C."/>
            <person name="Murphy K."/>
            <person name="Arold S.T."/>
            <person name="Gojobori T."/>
            <person name="van der Linden C.G."/>
            <person name="van Loo E.N."/>
            <person name="Jellen E.N."/>
            <person name="Maughan P.J."/>
            <person name="Tester M."/>
        </authorList>
    </citation>
    <scope>NUCLEOTIDE SEQUENCE [LARGE SCALE GENOMIC DNA]</scope>
    <source>
        <strain evidence="2">cv. PI 614886</strain>
    </source>
</reference>
<dbReference type="AlphaFoldDB" id="A0A803M7V2"/>
<evidence type="ECO:0000313" key="3">
    <source>
        <dbReference type="Proteomes" id="UP000596660"/>
    </source>
</evidence>
<dbReference type="Pfam" id="PF26138">
    <property type="entry name" value="DUF8040"/>
    <property type="match status" value="1"/>
</dbReference>
<keyword evidence="3" id="KW-1185">Reference proteome</keyword>
<proteinExistence type="predicted"/>
<name>A0A803M7V2_CHEQI</name>
<evidence type="ECO:0000259" key="1">
    <source>
        <dbReference type="Pfam" id="PF26138"/>
    </source>
</evidence>